<evidence type="ECO:0000256" key="3">
    <source>
        <dbReference type="SAM" id="SignalP"/>
    </source>
</evidence>
<feature type="compositionally biased region" description="Pro residues" evidence="1">
    <location>
        <begin position="373"/>
        <end position="384"/>
    </location>
</feature>
<dbReference type="OrthoDB" id="2576311at2759"/>
<name>G4TRZ1_SERID</name>
<sequence length="393" mass="41881">MVIYVLPTLRLLGFTFPLSPLPSKMSSSVTCDYVQASWEVNAAGQDACVQYASLIGLCDSSFTIAGVQNTSAPYTPPQGAGSHCGCNTVAYNLMAACGWCQKDIEVSWWLTLDQWAGNCTTANGGAEFTEDIPDTVNTTSLTIPNWALMPPVLDTWSPAQASAVAAAATATSTSSSNSRASSSTSSRGILGGNVNLAYTTARPVTVGSSNGNYYGSNTYTYYDPKIGLIVAILIFALYGLGAIIFAICYCVRQKRRKAWYGPMAKYYRELKLGGPSHYPMNASYNTPYTPPTHYQDPSHSYPPHPAHGQGGATTPLMHNNDHDHDDSVHNTNPFNTPYASTYSSHVPPPDASYAQGGLGYQTQGMYGGQSNPYGPPAGPPPPSGPYKGHAEAY</sequence>
<evidence type="ECO:0008006" key="6">
    <source>
        <dbReference type="Google" id="ProtNLM"/>
    </source>
</evidence>
<dbReference type="STRING" id="1109443.G4TRZ1"/>
<evidence type="ECO:0000313" key="4">
    <source>
        <dbReference type="EMBL" id="CCA74084.1"/>
    </source>
</evidence>
<keyword evidence="2" id="KW-1133">Transmembrane helix</keyword>
<organism evidence="4 5">
    <name type="scientific">Serendipita indica (strain DSM 11827)</name>
    <name type="common">Root endophyte fungus</name>
    <name type="synonym">Piriformospora indica</name>
    <dbReference type="NCBI Taxonomy" id="1109443"/>
    <lineage>
        <taxon>Eukaryota</taxon>
        <taxon>Fungi</taxon>
        <taxon>Dikarya</taxon>
        <taxon>Basidiomycota</taxon>
        <taxon>Agaricomycotina</taxon>
        <taxon>Agaricomycetes</taxon>
        <taxon>Sebacinales</taxon>
        <taxon>Serendipitaceae</taxon>
        <taxon>Serendipita</taxon>
    </lineage>
</organism>
<keyword evidence="2" id="KW-0472">Membrane</keyword>
<evidence type="ECO:0000313" key="5">
    <source>
        <dbReference type="Proteomes" id="UP000007148"/>
    </source>
</evidence>
<feature type="chain" id="PRO_5003469036" description="Transmembrane protein" evidence="3">
    <location>
        <begin position="18"/>
        <end position="393"/>
    </location>
</feature>
<gene>
    <name evidence="4" type="ORF">PIIN_08038</name>
</gene>
<feature type="compositionally biased region" description="Basic and acidic residues" evidence="1">
    <location>
        <begin position="319"/>
        <end position="328"/>
    </location>
</feature>
<dbReference type="InParanoid" id="G4TRZ1"/>
<accession>G4TRZ1</accession>
<dbReference type="eggNOG" id="ENOG502RD4G">
    <property type="taxonomic scope" value="Eukaryota"/>
</dbReference>
<dbReference type="EMBL" id="CAFZ01000278">
    <property type="protein sequence ID" value="CCA74084.1"/>
    <property type="molecule type" value="Genomic_DNA"/>
</dbReference>
<keyword evidence="3" id="KW-0732">Signal</keyword>
<dbReference type="Proteomes" id="UP000007148">
    <property type="component" value="Unassembled WGS sequence"/>
</dbReference>
<feature type="region of interest" description="Disordered" evidence="1">
    <location>
        <begin position="288"/>
        <end position="393"/>
    </location>
</feature>
<dbReference type="AlphaFoldDB" id="G4TRZ1"/>
<feature type="compositionally biased region" description="Polar residues" evidence="1">
    <location>
        <begin position="333"/>
        <end position="344"/>
    </location>
</feature>
<feature type="compositionally biased region" description="Polar residues" evidence="1">
    <location>
        <begin position="360"/>
        <end position="371"/>
    </location>
</feature>
<proteinExistence type="predicted"/>
<feature type="signal peptide" evidence="3">
    <location>
        <begin position="1"/>
        <end position="17"/>
    </location>
</feature>
<feature type="transmembrane region" description="Helical" evidence="2">
    <location>
        <begin position="226"/>
        <end position="251"/>
    </location>
</feature>
<dbReference type="OMA" id="KGHAEAY"/>
<keyword evidence="2" id="KW-0812">Transmembrane</keyword>
<evidence type="ECO:0000256" key="1">
    <source>
        <dbReference type="SAM" id="MobiDB-lite"/>
    </source>
</evidence>
<dbReference type="HOGENOM" id="CLU_058674_0_0_1"/>
<keyword evidence="5" id="KW-1185">Reference proteome</keyword>
<comment type="caution">
    <text evidence="4">The sequence shown here is derived from an EMBL/GenBank/DDBJ whole genome shotgun (WGS) entry which is preliminary data.</text>
</comment>
<evidence type="ECO:0000256" key="2">
    <source>
        <dbReference type="SAM" id="Phobius"/>
    </source>
</evidence>
<reference evidence="4 5" key="1">
    <citation type="journal article" date="2011" name="PLoS Pathog.">
        <title>Endophytic Life Strategies Decoded by Genome and Transcriptome Analyses of the Mutualistic Root Symbiont Piriformospora indica.</title>
        <authorList>
            <person name="Zuccaro A."/>
            <person name="Lahrmann U."/>
            <person name="Guldener U."/>
            <person name="Langen G."/>
            <person name="Pfiffi S."/>
            <person name="Biedenkopf D."/>
            <person name="Wong P."/>
            <person name="Samans B."/>
            <person name="Grimm C."/>
            <person name="Basiewicz M."/>
            <person name="Murat C."/>
            <person name="Martin F."/>
            <person name="Kogel K.H."/>
        </authorList>
    </citation>
    <scope>NUCLEOTIDE SEQUENCE [LARGE SCALE GENOMIC DNA]</scope>
    <source>
        <strain evidence="4 5">DSM 11827</strain>
    </source>
</reference>
<protein>
    <recommendedName>
        <fullName evidence="6">Transmembrane protein</fullName>
    </recommendedName>
</protein>